<dbReference type="Proteomes" id="UP000036908">
    <property type="component" value="Unassembled WGS sequence"/>
</dbReference>
<feature type="signal peptide" evidence="12">
    <location>
        <begin position="1"/>
        <end position="24"/>
    </location>
</feature>
<dbReference type="InterPro" id="IPR000531">
    <property type="entry name" value="Beta-barrel_TonB"/>
</dbReference>
<dbReference type="EMBL" id="JSVA01000008">
    <property type="protein sequence ID" value="KOF03361.1"/>
    <property type="molecule type" value="Genomic_DNA"/>
</dbReference>
<evidence type="ECO:0000256" key="11">
    <source>
        <dbReference type="RuleBase" id="RU003357"/>
    </source>
</evidence>
<dbReference type="PROSITE" id="PS52016">
    <property type="entry name" value="TONB_DEPENDENT_REC_3"/>
    <property type="match status" value="1"/>
</dbReference>
<dbReference type="GO" id="GO:0044718">
    <property type="term" value="P:siderophore transmembrane transport"/>
    <property type="evidence" value="ECO:0007669"/>
    <property type="project" value="TreeGrafter"/>
</dbReference>
<evidence type="ECO:0000256" key="5">
    <source>
        <dbReference type="ARBA" id="ARBA00022729"/>
    </source>
</evidence>
<dbReference type="PANTHER" id="PTHR30069:SF29">
    <property type="entry name" value="HEMOGLOBIN AND HEMOGLOBIN-HAPTOGLOBIN-BINDING PROTEIN 1-RELATED"/>
    <property type="match status" value="1"/>
</dbReference>
<dbReference type="InterPro" id="IPR036942">
    <property type="entry name" value="Beta-barrel_TonB_sf"/>
</dbReference>
<evidence type="ECO:0000256" key="2">
    <source>
        <dbReference type="ARBA" id="ARBA00022448"/>
    </source>
</evidence>
<keyword evidence="7 10" id="KW-0472">Membrane</keyword>
<name>A0A0L8AM80_9BACT</name>
<keyword evidence="4 10" id="KW-0812">Transmembrane</keyword>
<dbReference type="GO" id="GO:0009279">
    <property type="term" value="C:cell outer membrane"/>
    <property type="evidence" value="ECO:0007669"/>
    <property type="project" value="UniProtKB-SubCell"/>
</dbReference>
<reference evidence="16" key="1">
    <citation type="submission" date="2014-11" db="EMBL/GenBank/DDBJ databases">
        <title>Genome sequencing of Roseivirga sp. D-25.</title>
        <authorList>
            <person name="Selvaratnam C."/>
            <person name="Thevarajoo S."/>
            <person name="Goh K.M."/>
            <person name="Eee R."/>
            <person name="Chan K.-G."/>
            <person name="Chong C.S."/>
        </authorList>
    </citation>
    <scope>NUCLEOTIDE SEQUENCE [LARGE SCALE GENOMIC DNA]</scope>
    <source>
        <strain evidence="16">D-25</strain>
    </source>
</reference>
<evidence type="ECO:0000256" key="1">
    <source>
        <dbReference type="ARBA" id="ARBA00004571"/>
    </source>
</evidence>
<proteinExistence type="inferred from homology"/>
<evidence type="ECO:0000256" key="9">
    <source>
        <dbReference type="ARBA" id="ARBA00023237"/>
    </source>
</evidence>
<dbReference type="InterPro" id="IPR012910">
    <property type="entry name" value="Plug_dom"/>
</dbReference>
<feature type="domain" description="TonB-dependent receptor plug" evidence="14">
    <location>
        <begin position="126"/>
        <end position="233"/>
    </location>
</feature>
<gene>
    <name evidence="15" type="ORF">OB69_07855</name>
</gene>
<dbReference type="Gene3D" id="2.40.170.20">
    <property type="entry name" value="TonB-dependent receptor, beta-barrel domain"/>
    <property type="match status" value="1"/>
</dbReference>
<accession>A0A0L8AM80</accession>
<organism evidence="15 16">
    <name type="scientific">Roseivirga seohaensis subsp. aquiponti</name>
    <dbReference type="NCBI Taxonomy" id="1566026"/>
    <lineage>
        <taxon>Bacteria</taxon>
        <taxon>Pseudomonadati</taxon>
        <taxon>Bacteroidota</taxon>
        <taxon>Cytophagia</taxon>
        <taxon>Cytophagales</taxon>
        <taxon>Roseivirgaceae</taxon>
        <taxon>Roseivirga</taxon>
    </lineage>
</organism>
<dbReference type="InterPro" id="IPR008969">
    <property type="entry name" value="CarboxyPept-like_regulatory"/>
</dbReference>
<evidence type="ECO:0000256" key="6">
    <source>
        <dbReference type="ARBA" id="ARBA00023077"/>
    </source>
</evidence>
<dbReference type="PANTHER" id="PTHR30069">
    <property type="entry name" value="TONB-DEPENDENT OUTER MEMBRANE RECEPTOR"/>
    <property type="match status" value="1"/>
</dbReference>
<feature type="domain" description="TonB-dependent receptor-like beta-barrel" evidence="13">
    <location>
        <begin position="408"/>
        <end position="907"/>
    </location>
</feature>
<protein>
    <recommendedName>
        <fullName evidence="17">TonB-dependent receptor plug domain-containing protein</fullName>
    </recommendedName>
</protein>
<evidence type="ECO:0000256" key="3">
    <source>
        <dbReference type="ARBA" id="ARBA00022452"/>
    </source>
</evidence>
<evidence type="ECO:0000313" key="16">
    <source>
        <dbReference type="Proteomes" id="UP000036908"/>
    </source>
</evidence>
<dbReference type="Pfam" id="PF13715">
    <property type="entry name" value="CarbopepD_reg_2"/>
    <property type="match status" value="1"/>
</dbReference>
<dbReference type="OrthoDB" id="1109208at2"/>
<dbReference type="GO" id="GO:0015344">
    <property type="term" value="F:siderophore uptake transmembrane transporter activity"/>
    <property type="evidence" value="ECO:0007669"/>
    <property type="project" value="TreeGrafter"/>
</dbReference>
<keyword evidence="16" id="KW-1185">Reference proteome</keyword>
<comment type="caution">
    <text evidence="15">The sequence shown here is derived from an EMBL/GenBank/DDBJ whole genome shotgun (WGS) entry which is preliminary data.</text>
</comment>
<comment type="subcellular location">
    <subcellularLocation>
        <location evidence="1 10">Cell outer membrane</location>
        <topology evidence="1 10">Multi-pass membrane protein</topology>
    </subcellularLocation>
</comment>
<dbReference type="AlphaFoldDB" id="A0A0L8AM80"/>
<keyword evidence="9 10" id="KW-0998">Cell outer membrane</keyword>
<dbReference type="Gene3D" id="2.170.130.10">
    <property type="entry name" value="TonB-dependent receptor, plug domain"/>
    <property type="match status" value="1"/>
</dbReference>
<dbReference type="Gene3D" id="2.60.40.1120">
    <property type="entry name" value="Carboxypeptidase-like, regulatory domain"/>
    <property type="match status" value="1"/>
</dbReference>
<evidence type="ECO:0000256" key="8">
    <source>
        <dbReference type="ARBA" id="ARBA00023170"/>
    </source>
</evidence>
<evidence type="ECO:0000256" key="7">
    <source>
        <dbReference type="ARBA" id="ARBA00023136"/>
    </source>
</evidence>
<feature type="chain" id="PRO_5005580209" description="TonB-dependent receptor plug domain-containing protein" evidence="12">
    <location>
        <begin position="25"/>
        <end position="936"/>
    </location>
</feature>
<evidence type="ECO:0000256" key="10">
    <source>
        <dbReference type="PROSITE-ProRule" id="PRU01360"/>
    </source>
</evidence>
<keyword evidence="5 12" id="KW-0732">Signal</keyword>
<dbReference type="InterPro" id="IPR039426">
    <property type="entry name" value="TonB-dep_rcpt-like"/>
</dbReference>
<comment type="similarity">
    <text evidence="10 11">Belongs to the TonB-dependent receptor family.</text>
</comment>
<evidence type="ECO:0000313" key="15">
    <source>
        <dbReference type="EMBL" id="KOF03361.1"/>
    </source>
</evidence>
<evidence type="ECO:0000259" key="13">
    <source>
        <dbReference type="Pfam" id="PF00593"/>
    </source>
</evidence>
<dbReference type="Pfam" id="PF00593">
    <property type="entry name" value="TonB_dep_Rec_b-barrel"/>
    <property type="match status" value="1"/>
</dbReference>
<dbReference type="SUPFAM" id="SSF49464">
    <property type="entry name" value="Carboxypeptidase regulatory domain-like"/>
    <property type="match status" value="1"/>
</dbReference>
<evidence type="ECO:0000259" key="14">
    <source>
        <dbReference type="Pfam" id="PF07715"/>
    </source>
</evidence>
<sequence length="936" mass="102272">MKMKRILKGLALVFLIMQSAVLYGQSQVSISGRVADAATGESLPGVNIRVKDKVIGTITNAKGDFSLTVNQSAPLVLVFSYVGYTPQEISITEANVTGLEVKLEEQVIFGQDVVVSASRVEESILRSPVSIEKLDILDIKNTAAASFYEGLASLKGVDMSTQSITFKSINTRGFGANGNTRFVQLIDGIDNQAPGLNFAVGNIVGINDLDLESAELQPGASSALYGPNAINGILLLTSKNPFEYQGLSVYAKTGVNHVDERDDNISLYQDYGFRYAKAFDNKLAFKVTASYLSANDFIGVDTRDQGLATGGVVERGATERGNNRFYDGVNTYGDFGITVGRIADGAIAGGNTSVAAIRSLFPDDMSGYFTPTGFSEASFVDNTTESVKIGGALHYRLNDNLELLGQFNYGSGSTVYTANDRFVLDNFSITTAKLELKGSEFYLRAYTTQENSGDTYAANTLASLINQQTYLSPYLSAFAGARLAGASIEQAHASARVSADAAQPQPGSAAFQALVEANRAKPISQGGALFLDKTDLYHMEGNWNLSDRIDFADVVVGANFRRYALYSEGTLFALENDGSEVSLDEYGAFLQASKSVANDNLTFQGSVRYDKNEYFKGQFSPRFSAVGTIADNHNIRGSFQRGFRIPTTQDQFIDLDVVTRRLIGSNELLVDRYNFRTNTVYTTESVDAARLSGNAGDLVIEDRVNNEFKTEKVNTFEVGYKGLFADGKLLVDAYYYNSTYTDFIAEIDFTQAVPNGLRQSNPDAGTAAQRQQIVDGTVPTQRYGFDVNADGKVKSQGWAIQLDYQIGNGYEIGGNVAYNELTSQDDLIAQGFAASYNTPKYRYNIKFANRKVTDRLGFNVTYRWQQAFLWESSFGTGVIPEFGTLDAQVSYKVPTWKSTFKIGASNLLNERYTTSFGNPSLGGIYYFQITFDEFFK</sequence>
<dbReference type="InterPro" id="IPR037066">
    <property type="entry name" value="Plug_dom_sf"/>
</dbReference>
<keyword evidence="6 11" id="KW-0798">TonB box</keyword>
<dbReference type="SUPFAM" id="SSF56935">
    <property type="entry name" value="Porins"/>
    <property type="match status" value="1"/>
</dbReference>
<keyword evidence="2 10" id="KW-0813">Transport</keyword>
<evidence type="ECO:0000256" key="12">
    <source>
        <dbReference type="SAM" id="SignalP"/>
    </source>
</evidence>
<evidence type="ECO:0000256" key="4">
    <source>
        <dbReference type="ARBA" id="ARBA00022692"/>
    </source>
</evidence>
<dbReference type="PATRIC" id="fig|1566026.4.peg.3406"/>
<keyword evidence="8" id="KW-0675">Receptor</keyword>
<evidence type="ECO:0008006" key="17">
    <source>
        <dbReference type="Google" id="ProtNLM"/>
    </source>
</evidence>
<dbReference type="Pfam" id="PF07715">
    <property type="entry name" value="Plug"/>
    <property type="match status" value="1"/>
</dbReference>
<keyword evidence="3 10" id="KW-1134">Transmembrane beta strand</keyword>